<proteinExistence type="predicted"/>
<evidence type="ECO:0000313" key="4">
    <source>
        <dbReference type="Proteomes" id="UP000195981"/>
    </source>
</evidence>
<dbReference type="InterPro" id="IPR001119">
    <property type="entry name" value="SLH_dom"/>
</dbReference>
<keyword evidence="3" id="KW-0378">Hydrolase</keyword>
<evidence type="ECO:0000313" key="3">
    <source>
        <dbReference type="EMBL" id="SLM90478.1"/>
    </source>
</evidence>
<gene>
    <name evidence="3" type="ORF">FM110_04990</name>
</gene>
<protein>
    <submittedName>
        <fullName evidence="3">Minor extracellular serine protease</fullName>
    </submittedName>
</protein>
<organism evidence="3 4">
    <name type="scientific">Brachybacterium nesterenkovii</name>
    <dbReference type="NCBI Taxonomy" id="47847"/>
    <lineage>
        <taxon>Bacteria</taxon>
        <taxon>Bacillati</taxon>
        <taxon>Actinomycetota</taxon>
        <taxon>Actinomycetes</taxon>
        <taxon>Micrococcales</taxon>
        <taxon>Dermabacteraceae</taxon>
        <taxon>Brachybacterium</taxon>
    </lineage>
</organism>
<evidence type="ECO:0000256" key="1">
    <source>
        <dbReference type="SAM" id="MobiDB-lite"/>
    </source>
</evidence>
<dbReference type="EMBL" id="FWFG01000048">
    <property type="protein sequence ID" value="SLM90478.1"/>
    <property type="molecule type" value="Genomic_DNA"/>
</dbReference>
<feature type="domain" description="SLH" evidence="2">
    <location>
        <begin position="211"/>
        <end position="274"/>
    </location>
</feature>
<keyword evidence="4" id="KW-1185">Reference proteome</keyword>
<accession>A0A1X6WZD0</accession>
<dbReference type="GO" id="GO:0008233">
    <property type="term" value="F:peptidase activity"/>
    <property type="evidence" value="ECO:0007669"/>
    <property type="project" value="UniProtKB-KW"/>
</dbReference>
<dbReference type="AlphaFoldDB" id="A0A1X6WZD0"/>
<dbReference type="Pfam" id="PF00395">
    <property type="entry name" value="SLH"/>
    <property type="match status" value="3"/>
</dbReference>
<feature type="compositionally biased region" description="Low complexity" evidence="1">
    <location>
        <begin position="13"/>
        <end position="51"/>
    </location>
</feature>
<feature type="domain" description="SLH" evidence="2">
    <location>
        <begin position="84"/>
        <end position="147"/>
    </location>
</feature>
<dbReference type="GO" id="GO:0006508">
    <property type="term" value="P:proteolysis"/>
    <property type="evidence" value="ECO:0007669"/>
    <property type="project" value="UniProtKB-KW"/>
</dbReference>
<dbReference type="PROSITE" id="PS51272">
    <property type="entry name" value="SLH"/>
    <property type="match status" value="2"/>
</dbReference>
<name>A0A1X6WZD0_9MICO</name>
<dbReference type="OrthoDB" id="514320at2"/>
<evidence type="ECO:0000259" key="2">
    <source>
        <dbReference type="PROSITE" id="PS51272"/>
    </source>
</evidence>
<reference evidence="3 4" key="1">
    <citation type="submission" date="2017-02" db="EMBL/GenBank/DDBJ databases">
        <authorList>
            <person name="Peterson S.W."/>
        </authorList>
    </citation>
    <scope>NUCLEOTIDE SEQUENCE [LARGE SCALE GENOMIC DNA]</scope>
    <source>
        <strain evidence="3 4">CIP104813</strain>
    </source>
</reference>
<dbReference type="Proteomes" id="UP000195981">
    <property type="component" value="Unassembled WGS sequence"/>
</dbReference>
<feature type="region of interest" description="Disordered" evidence="1">
    <location>
        <begin position="1"/>
        <end position="51"/>
    </location>
</feature>
<sequence length="316" mass="33239">MAPTDLPTEGSLAEAQPEQGAAPAGTDSAAAPAAAAPSAEAPAATTGPTAADTPITAAALTLAPETTPAAPAPTMPLRAVAAPAQVGFTDVPAGTRYYDQILWAQSQGIVTAEPDGTFRPTASTTRAEFLAMLYALRGPSTWTSPSTSPYTDVATTDRYYREITWAYGTGLDTGYANRTYRPTTAISHDAAMTLLYRLYRLYRFEGAPGPARSPFIDVTPQSPSYTEMSWAYANGFVTVSSKGEFRPSRTITRGEMTAVLYRVVGGRPSRASVMLSGPTGSYWRTHNGGSAVGAPTGHAYRYGNGLRQDFADGSIL</sequence>
<keyword evidence="3" id="KW-0645">Protease</keyword>
<dbReference type="RefSeq" id="WP_087103239.1">
    <property type="nucleotide sequence ID" value="NZ_FWFG01000048.1"/>
</dbReference>